<dbReference type="Proteomes" id="UP000582837">
    <property type="component" value="Unassembled WGS sequence"/>
</dbReference>
<proteinExistence type="predicted"/>
<reference evidence="1 2" key="1">
    <citation type="submission" date="2020-08" db="EMBL/GenBank/DDBJ databases">
        <title>Genomic Encyclopedia of Type Strains, Phase IV (KMG-IV): sequencing the most valuable type-strain genomes for metagenomic binning, comparative biology and taxonomic classification.</title>
        <authorList>
            <person name="Goeker M."/>
        </authorList>
    </citation>
    <scope>NUCLEOTIDE SEQUENCE [LARGE SCALE GENOMIC DNA]</scope>
    <source>
        <strain evidence="1 2">DSM 29007</strain>
    </source>
</reference>
<dbReference type="AlphaFoldDB" id="A0A841H118"/>
<sequence length="188" mass="19976">MTGGPGALFTIGHSTRTIGEFVALLAANGVELLVDVRRFPGSRRHPQFGSEALAGSLREAGMDYRHAEALGGRRRAEAGAAPSPNTAWRNDAFRAYADYMATAPFRAEIDRLLADSESRRVVIMCAEAVPWRCHRRLITDALLARGAEVSDIVSLAAPAPARMSAGAVVQADGTIVYPATPQADLFGG</sequence>
<dbReference type="RefSeq" id="WP_170032532.1">
    <property type="nucleotide sequence ID" value="NZ_JABDTL010000001.1"/>
</dbReference>
<keyword evidence="2" id="KW-1185">Reference proteome</keyword>
<name>A0A841H118_9BACT</name>
<dbReference type="PANTHER" id="PTHR39337:SF1">
    <property type="entry name" value="BLR5642 PROTEIN"/>
    <property type="match status" value="1"/>
</dbReference>
<organism evidence="1 2">
    <name type="scientific">Longimicrobium terrae</name>
    <dbReference type="NCBI Taxonomy" id="1639882"/>
    <lineage>
        <taxon>Bacteria</taxon>
        <taxon>Pseudomonadati</taxon>
        <taxon>Gemmatimonadota</taxon>
        <taxon>Longimicrobiia</taxon>
        <taxon>Longimicrobiales</taxon>
        <taxon>Longimicrobiaceae</taxon>
        <taxon>Longimicrobium</taxon>
    </lineage>
</organism>
<evidence type="ECO:0000313" key="1">
    <source>
        <dbReference type="EMBL" id="MBB6071771.1"/>
    </source>
</evidence>
<evidence type="ECO:0000313" key="2">
    <source>
        <dbReference type="Proteomes" id="UP000582837"/>
    </source>
</evidence>
<dbReference type="InterPro" id="IPR014519">
    <property type="entry name" value="UCP024492"/>
</dbReference>
<dbReference type="InterPro" id="IPR007438">
    <property type="entry name" value="DUF488"/>
</dbReference>
<dbReference type="PIRSF" id="PIRSF024492">
    <property type="entry name" value="UCP024492"/>
    <property type="match status" value="1"/>
</dbReference>
<comment type="caution">
    <text evidence="1">The sequence shown here is derived from an EMBL/GenBank/DDBJ whole genome shotgun (WGS) entry which is preliminary data.</text>
</comment>
<dbReference type="EMBL" id="JACHIA010000010">
    <property type="protein sequence ID" value="MBB6071771.1"/>
    <property type="molecule type" value="Genomic_DNA"/>
</dbReference>
<protein>
    <submittedName>
        <fullName evidence="1">Uncharacterized protein (DUF488 family)</fullName>
    </submittedName>
</protein>
<accession>A0A841H118</accession>
<dbReference type="Pfam" id="PF04343">
    <property type="entry name" value="DUF488"/>
    <property type="match status" value="1"/>
</dbReference>
<gene>
    <name evidence="1" type="ORF">HNQ61_003410</name>
</gene>
<dbReference type="PANTHER" id="PTHR39337">
    <property type="entry name" value="BLR5642 PROTEIN"/>
    <property type="match status" value="1"/>
</dbReference>